<dbReference type="FunFam" id="1.10.340.70:FF:000004">
    <property type="entry name" value="Retrovirus-related Pol polyprotein from transposon 297-like Protein"/>
    <property type="match status" value="1"/>
</dbReference>
<dbReference type="InterPro" id="IPR000477">
    <property type="entry name" value="RT_dom"/>
</dbReference>
<evidence type="ECO:0000256" key="1">
    <source>
        <dbReference type="SAM" id="MobiDB-lite"/>
    </source>
</evidence>
<dbReference type="Gene3D" id="1.10.340.70">
    <property type="match status" value="1"/>
</dbReference>
<dbReference type="InterPro" id="IPR021109">
    <property type="entry name" value="Peptidase_aspartic_dom_sf"/>
</dbReference>
<dbReference type="RefSeq" id="XP_038055804.1">
    <property type="nucleotide sequence ID" value="XM_038199876.1"/>
</dbReference>
<dbReference type="SUPFAM" id="SSF53098">
    <property type="entry name" value="Ribonuclease H-like"/>
    <property type="match status" value="1"/>
</dbReference>
<dbReference type="CDD" id="cd01647">
    <property type="entry name" value="RT_LTR"/>
    <property type="match status" value="1"/>
</dbReference>
<dbReference type="Gene3D" id="2.40.70.10">
    <property type="entry name" value="Acid Proteases"/>
    <property type="match status" value="1"/>
</dbReference>
<dbReference type="PROSITE" id="PS50994">
    <property type="entry name" value="INTEGRASE"/>
    <property type="match status" value="1"/>
</dbReference>
<dbReference type="InterPro" id="IPR043502">
    <property type="entry name" value="DNA/RNA_pol_sf"/>
</dbReference>
<dbReference type="InterPro" id="IPR041588">
    <property type="entry name" value="Integrase_H2C2"/>
</dbReference>
<dbReference type="PROSITE" id="PS50878">
    <property type="entry name" value="RT_POL"/>
    <property type="match status" value="1"/>
</dbReference>
<dbReference type="InterPro" id="IPR036397">
    <property type="entry name" value="RNaseH_sf"/>
</dbReference>
<keyword evidence="5" id="KW-1185">Reference proteome</keyword>
<dbReference type="FunFam" id="3.30.70.270:FF:000026">
    <property type="entry name" value="Transposon Ty3-G Gag-Pol polyprotein"/>
    <property type="match status" value="1"/>
</dbReference>
<organism evidence="4 5">
    <name type="scientific">Patiria miniata</name>
    <name type="common">Bat star</name>
    <name type="synonym">Asterina miniata</name>
    <dbReference type="NCBI Taxonomy" id="46514"/>
    <lineage>
        <taxon>Eukaryota</taxon>
        <taxon>Metazoa</taxon>
        <taxon>Echinodermata</taxon>
        <taxon>Eleutherozoa</taxon>
        <taxon>Asterozoa</taxon>
        <taxon>Asteroidea</taxon>
        <taxon>Valvatacea</taxon>
        <taxon>Valvatida</taxon>
        <taxon>Asterinidae</taxon>
        <taxon>Patiria</taxon>
    </lineage>
</organism>
<evidence type="ECO:0000313" key="4">
    <source>
        <dbReference type="EnsemblMetazoa" id="XP_038055804.1"/>
    </source>
</evidence>
<feature type="domain" description="Reverse transcriptase" evidence="2">
    <location>
        <begin position="486"/>
        <end position="663"/>
    </location>
</feature>
<dbReference type="Proteomes" id="UP000887568">
    <property type="component" value="Unplaced"/>
</dbReference>
<feature type="compositionally biased region" description="Basic residues" evidence="1">
    <location>
        <begin position="209"/>
        <end position="228"/>
    </location>
</feature>
<evidence type="ECO:0000313" key="5">
    <source>
        <dbReference type="Proteomes" id="UP000887568"/>
    </source>
</evidence>
<protein>
    <recommendedName>
        <fullName evidence="6">Endonuclease</fullName>
    </recommendedName>
</protein>
<dbReference type="InterPro" id="IPR041577">
    <property type="entry name" value="RT_RNaseH_2"/>
</dbReference>
<sequence length="1566" mass="177363">MPTTPGATQTASSSNVSEQYKKPHINPPAHFNASAKDAAEEWKMWRQMWDNYCVLTNLASQPEAYQTALLLHSIGTEGVRIYNGMKFDNPADNQICSKILEKFDSHFLGQRQEFFERFKFNRRNQDEGEPIEQYISILRTMSKTCGLCACMKDKLLMDRLLMGVLDDKMREKMMATHDLTLTKAIEICKAVEVATVQMKAMKKEETVHKVRPKKTDKKPRQPKQRPPRKAPVNEGGKPISKRCKFCSGNHPMKKELCPAWGRTCDSCGVKNHFKKSRVCKNHRVHAVDEDGYTSSSGESVSCVTTDINSVTDDSKPVYCTMEIKGEPVKFQVDCGATINLIPKKYAMEISPARIELKMWNNSCMTAVGRSTIKLRNPVTLKKYKVNFVIVDKDLTPLIGRKAAEQMGLITINYDKFSQVHGVTPTHADFVSEYPDVFNASVTGILPGQRVHLTVSSDAEPVIRPARTVPEALKPAVKAELEKLTDRDVLAEVDEPTNWVSQMSVAKKKSGSVRICIDPGPLNKYLMREHYTLPVLNDILPELNEATHFSICDLKDGYLHCELDDESSKLTTFATPWGRYRWKRLPFGLKVSSEIFQKRLHQALDGLEGVRCVADDIIIWGRDVEEHNRRVRKLLQRCKEVGIILNREKSRFTVHEVHFLGHIISHDGLKADPSKIEAIINMKPPTSKDDVDRLRGMVNYLSKFLPSLSQVMEPINALTRKGVEWSWNACHDKAFGKLKQLLTEAPVLTYFNPEKELVIHTDASDRGIGAALLQNGKPLAYASRALSDTETRYAVIEKEMLAVVFALEKWHQYTFGRHVTVYSDHKPLESIVKKPLDKAPRRLQGMLLRALAYNADVNYLQGKKNLIADPLSRSFLPYESSQKEFETVNALQYLTLPEERIYDIKQMTGSDDVLQLLKKSIQEGWPEHKNLLPAQITPYFSVRDELCVHDGLVFRGERLVIPKAMRQVIKQDLHLGHIGVEGTLRRAREYVFWPGMTDEIRQWIECCETCREYEVSQAPLPLMSHDIPERPWEKLGIDLFHHDGKDYLITVCYKSNFWEVDRLHSTTARSVIGKLKHHFGRYGIPDIIVSDNGPPFSSKDFGDFTRKWGIKHNTISPYNSKANGKAESAVKSAKKMLKKCLATGEDEDLALLNIRNTPTQGVDSSPAQRFLGRRTKTLIPTSRRLLQARGSEGKREMKQLELNQRRQAKYYNQSTKDLPSLIQGDTVRMKPFRQGEDRWKKALVLRKLDERSYEVLQDDQVYRRNREHLRKSKEPPPKQHKPSTGNTLHVPEGCPRTTDSQKEVSIKPDMTPVPPNPVPAAPPTNSKIPTSYDPTTTPTEQPTLRRSTRTRCEPAKFQDYTDFDVPLEVAENPLLDAALPAVIPGLGDEDITTYKTVESGTKRGKVILVDSHSYTYTKKWKKAGSTSSKVTWLCSVRGKLHRCAVSVHQDGNLFHAGVHTKQTHPAHPGADVTVQVKALVITKAKADISKSAGAIVEDVITTHLQPDTPAASCPNPTNLSRAANRHHQSQRPPEPRDIDLIIDQGFIPEHFLQKDIHLGCARHVVFF</sequence>
<dbReference type="InterPro" id="IPR001584">
    <property type="entry name" value="Integrase_cat-core"/>
</dbReference>
<dbReference type="Gene3D" id="3.30.70.270">
    <property type="match status" value="2"/>
</dbReference>
<reference evidence="4" key="1">
    <citation type="submission" date="2022-11" db="UniProtKB">
        <authorList>
            <consortium name="EnsemblMetazoa"/>
        </authorList>
    </citation>
    <scope>IDENTIFICATION</scope>
</reference>
<dbReference type="GO" id="GO:0015074">
    <property type="term" value="P:DNA integration"/>
    <property type="evidence" value="ECO:0007669"/>
    <property type="project" value="InterPro"/>
</dbReference>
<dbReference type="InterPro" id="IPR012337">
    <property type="entry name" value="RNaseH-like_sf"/>
</dbReference>
<feature type="region of interest" description="Disordered" evidence="1">
    <location>
        <begin position="202"/>
        <end position="236"/>
    </location>
</feature>
<feature type="compositionally biased region" description="Pro residues" evidence="1">
    <location>
        <begin position="1310"/>
        <end position="1321"/>
    </location>
</feature>
<dbReference type="GeneID" id="119727809"/>
<dbReference type="SUPFAM" id="SSF56672">
    <property type="entry name" value="DNA/RNA polymerases"/>
    <property type="match status" value="1"/>
</dbReference>
<dbReference type="OMA" id="FKFNRRN"/>
<dbReference type="Gene3D" id="3.30.420.10">
    <property type="entry name" value="Ribonuclease H-like superfamily/Ribonuclease H"/>
    <property type="match status" value="1"/>
</dbReference>
<dbReference type="SUPFAM" id="SSF50630">
    <property type="entry name" value="Acid proteases"/>
    <property type="match status" value="1"/>
</dbReference>
<dbReference type="InterPro" id="IPR043128">
    <property type="entry name" value="Rev_trsase/Diguanyl_cyclase"/>
</dbReference>
<dbReference type="OrthoDB" id="6089225at2759"/>
<dbReference type="PANTHER" id="PTHR37984:SF8">
    <property type="entry name" value="CCHC-TYPE DOMAIN-CONTAINING PROTEIN"/>
    <property type="match status" value="1"/>
</dbReference>
<feature type="domain" description="Integrase catalytic" evidence="3">
    <location>
        <begin position="1026"/>
        <end position="1187"/>
    </location>
</feature>
<feature type="region of interest" description="Disordered" evidence="1">
    <location>
        <begin position="1505"/>
        <end position="1535"/>
    </location>
</feature>
<dbReference type="Gene3D" id="3.10.10.10">
    <property type="entry name" value="HIV Type 1 Reverse Transcriptase, subunit A, domain 1"/>
    <property type="match status" value="1"/>
</dbReference>
<evidence type="ECO:0000259" key="3">
    <source>
        <dbReference type="PROSITE" id="PS50994"/>
    </source>
</evidence>
<dbReference type="InterPro" id="IPR050951">
    <property type="entry name" value="Retrovirus_Pol_polyprotein"/>
</dbReference>
<evidence type="ECO:0008006" key="6">
    <source>
        <dbReference type="Google" id="ProtNLM"/>
    </source>
</evidence>
<dbReference type="Pfam" id="PF00078">
    <property type="entry name" value="RVT_1"/>
    <property type="match status" value="1"/>
</dbReference>
<dbReference type="GO" id="GO:0003676">
    <property type="term" value="F:nucleic acid binding"/>
    <property type="evidence" value="ECO:0007669"/>
    <property type="project" value="InterPro"/>
</dbReference>
<dbReference type="Pfam" id="PF17919">
    <property type="entry name" value="RT_RNaseH_2"/>
    <property type="match status" value="1"/>
</dbReference>
<dbReference type="PANTHER" id="PTHR37984">
    <property type="entry name" value="PROTEIN CBG26694"/>
    <property type="match status" value="1"/>
</dbReference>
<feature type="compositionally biased region" description="Polar residues" evidence="1">
    <location>
        <begin position="1325"/>
        <end position="1344"/>
    </location>
</feature>
<name>A0A913ZWA6_PATMI</name>
<accession>A0A913ZWA6</accession>
<dbReference type="CDD" id="cd09274">
    <property type="entry name" value="RNase_HI_RT_Ty3"/>
    <property type="match status" value="1"/>
</dbReference>
<dbReference type="Pfam" id="PF17921">
    <property type="entry name" value="Integrase_H2C2"/>
    <property type="match status" value="1"/>
</dbReference>
<dbReference type="FunFam" id="3.30.420.10:FF:000063">
    <property type="entry name" value="Retrovirus-related Pol polyprotein from transposon 297-like Protein"/>
    <property type="match status" value="1"/>
</dbReference>
<proteinExistence type="predicted"/>
<dbReference type="CDD" id="cd05481">
    <property type="entry name" value="retropepsin_like_LTR_1"/>
    <property type="match status" value="1"/>
</dbReference>
<dbReference type="EnsemblMetazoa" id="XM_038199876.1">
    <property type="protein sequence ID" value="XP_038055804.1"/>
    <property type="gene ID" value="LOC119727809"/>
</dbReference>
<feature type="region of interest" description="Disordered" evidence="1">
    <location>
        <begin position="1266"/>
        <end position="1349"/>
    </location>
</feature>
<feature type="region of interest" description="Disordered" evidence="1">
    <location>
        <begin position="1"/>
        <end position="31"/>
    </location>
</feature>
<feature type="compositionally biased region" description="Polar residues" evidence="1">
    <location>
        <begin position="1"/>
        <end position="18"/>
    </location>
</feature>
<evidence type="ECO:0000259" key="2">
    <source>
        <dbReference type="PROSITE" id="PS50878"/>
    </source>
</evidence>
<dbReference type="Pfam" id="PF00665">
    <property type="entry name" value="rve"/>
    <property type="match status" value="1"/>
</dbReference>